<organism evidence="2 3">
    <name type="scientific">candidate division NPL-UPA2 bacterium Unc8</name>
    <dbReference type="NCBI Taxonomy" id="1980939"/>
    <lineage>
        <taxon>Bacteria</taxon>
    </lineage>
</organism>
<evidence type="ECO:0000313" key="3">
    <source>
        <dbReference type="Proteomes" id="UP000266287"/>
    </source>
</evidence>
<gene>
    <name evidence="2" type="ORF">B9J77_00950</name>
</gene>
<reference evidence="2 3" key="1">
    <citation type="submission" date="2018-08" db="EMBL/GenBank/DDBJ databases">
        <title>Draft genome of candidate division NPL-UPA2 bacterium Unc8 that adapted to ultra-basic serpentinizing groundwater.</title>
        <authorList>
            <person name="Ishii S."/>
            <person name="Suzuki S."/>
            <person name="Nealson K.H."/>
        </authorList>
    </citation>
    <scope>NUCLEOTIDE SEQUENCE [LARGE SCALE GENOMIC DNA]</scope>
    <source>
        <strain evidence="2">Unc8</strain>
    </source>
</reference>
<protein>
    <submittedName>
        <fullName evidence="2">Uncharacterized protein</fullName>
    </submittedName>
</protein>
<dbReference type="AlphaFoldDB" id="A0A399G0T7"/>
<dbReference type="Proteomes" id="UP000266287">
    <property type="component" value="Unassembled WGS sequence"/>
</dbReference>
<feature type="compositionally biased region" description="Polar residues" evidence="1">
    <location>
        <begin position="112"/>
        <end position="121"/>
    </location>
</feature>
<proteinExistence type="predicted"/>
<feature type="region of interest" description="Disordered" evidence="1">
    <location>
        <begin position="105"/>
        <end position="131"/>
    </location>
</feature>
<dbReference type="EMBL" id="NDHY01000001">
    <property type="protein sequence ID" value="RII01132.1"/>
    <property type="molecule type" value="Genomic_DNA"/>
</dbReference>
<accession>A0A399G0T7</accession>
<comment type="caution">
    <text evidence="2">The sequence shown here is derived from an EMBL/GenBank/DDBJ whole genome shotgun (WGS) entry which is preliminary data.</text>
</comment>
<evidence type="ECO:0000313" key="2">
    <source>
        <dbReference type="EMBL" id="RII01132.1"/>
    </source>
</evidence>
<name>A0A399G0T7_UNCN2</name>
<sequence length="131" mass="15745">MTQFGRVMKELKKILCVRTKRTLRNDAVIRHNNRFYQVEALLRRRIKAVMVEDRLDGSMHIRNNGQYLKYSEIAPGFIRRSDGDRKLIDRPRKIYIPPKDHPWRRFKLKGSLPSNSYQQKQHALKKEEELN</sequence>
<evidence type="ECO:0000256" key="1">
    <source>
        <dbReference type="SAM" id="MobiDB-lite"/>
    </source>
</evidence>